<dbReference type="Gene3D" id="1.10.3730.20">
    <property type="match status" value="1"/>
</dbReference>
<proteinExistence type="inferred from homology"/>
<evidence type="ECO:0000259" key="7">
    <source>
        <dbReference type="Pfam" id="PF00892"/>
    </source>
</evidence>
<feature type="transmembrane region" description="Helical" evidence="6">
    <location>
        <begin position="87"/>
        <end position="106"/>
    </location>
</feature>
<feature type="transmembrane region" description="Helical" evidence="6">
    <location>
        <begin position="160"/>
        <end position="181"/>
    </location>
</feature>
<dbReference type="InterPro" id="IPR037185">
    <property type="entry name" value="EmrE-like"/>
</dbReference>
<gene>
    <name evidence="8" type="ORF">PPNSA23_20630</name>
</gene>
<evidence type="ECO:0000313" key="9">
    <source>
        <dbReference type="Proteomes" id="UP001628091"/>
    </source>
</evidence>
<feature type="transmembrane region" description="Helical" evidence="6">
    <location>
        <begin position="260"/>
        <end position="280"/>
    </location>
</feature>
<feature type="transmembrane region" description="Helical" evidence="6">
    <location>
        <begin position="137"/>
        <end position="154"/>
    </location>
</feature>
<protein>
    <submittedName>
        <fullName evidence="8">DMT family transporter</fullName>
    </submittedName>
</protein>
<feature type="transmembrane region" description="Helical" evidence="6">
    <location>
        <begin position="55"/>
        <end position="75"/>
    </location>
</feature>
<feature type="transmembrane region" description="Helical" evidence="6">
    <location>
        <begin position="112"/>
        <end position="130"/>
    </location>
</feature>
<dbReference type="InterPro" id="IPR000620">
    <property type="entry name" value="EamA_dom"/>
</dbReference>
<dbReference type="PANTHER" id="PTHR22911:SF6">
    <property type="entry name" value="SOLUTE CARRIER FAMILY 35 MEMBER G1"/>
    <property type="match status" value="1"/>
</dbReference>
<evidence type="ECO:0000256" key="3">
    <source>
        <dbReference type="ARBA" id="ARBA00022692"/>
    </source>
</evidence>
<keyword evidence="9" id="KW-1185">Reference proteome</keyword>
<evidence type="ECO:0000313" key="8">
    <source>
        <dbReference type="EMBL" id="GAB1582120.1"/>
    </source>
</evidence>
<comment type="caution">
    <text evidence="8">The sequence shown here is derived from an EMBL/GenBank/DDBJ whole genome shotgun (WGS) entry which is preliminary data.</text>
</comment>
<evidence type="ECO:0000256" key="6">
    <source>
        <dbReference type="SAM" id="Phobius"/>
    </source>
</evidence>
<feature type="transmembrane region" description="Helical" evidence="6">
    <location>
        <begin position="21"/>
        <end position="43"/>
    </location>
</feature>
<keyword evidence="3 6" id="KW-0812">Transmembrane</keyword>
<dbReference type="Proteomes" id="UP001628091">
    <property type="component" value="Unassembled WGS sequence"/>
</dbReference>
<dbReference type="EMBL" id="BAAFZP010000001">
    <property type="protein sequence ID" value="GAB1582120.1"/>
    <property type="molecule type" value="Genomic_DNA"/>
</dbReference>
<feature type="domain" description="EamA" evidence="7">
    <location>
        <begin position="21"/>
        <end position="154"/>
    </location>
</feature>
<evidence type="ECO:0000256" key="5">
    <source>
        <dbReference type="ARBA" id="ARBA00023136"/>
    </source>
</evidence>
<dbReference type="PANTHER" id="PTHR22911">
    <property type="entry name" value="ACYL-MALONYL CONDENSING ENZYME-RELATED"/>
    <property type="match status" value="1"/>
</dbReference>
<name>A0ABQ0GZM7_9HYPH</name>
<dbReference type="SUPFAM" id="SSF103481">
    <property type="entry name" value="Multidrug resistance efflux transporter EmrE"/>
    <property type="match status" value="2"/>
</dbReference>
<evidence type="ECO:0000256" key="2">
    <source>
        <dbReference type="ARBA" id="ARBA00009853"/>
    </source>
</evidence>
<keyword evidence="4 6" id="KW-1133">Transmembrane helix</keyword>
<keyword evidence="5 6" id="KW-0472">Membrane</keyword>
<comment type="similarity">
    <text evidence="2">Belongs to the drug/metabolite transporter (DMT) superfamily. 10 TMS drug/metabolite exporter (DME) (TC 2.A.7.3) family.</text>
</comment>
<accession>A0ABQ0GZM7</accession>
<feature type="domain" description="EamA" evidence="7">
    <location>
        <begin position="164"/>
        <end position="300"/>
    </location>
</feature>
<feature type="transmembrane region" description="Helical" evidence="6">
    <location>
        <begin position="286"/>
        <end position="304"/>
    </location>
</feature>
<sequence length="318" mass="34192">MQEKTHAPVMQPNVMHPHVKGMAVMASAMMFLPLLDAIGKWLATVDSLPPATISFSRFFVQSVLTFLILLGIGGVQVLKTRNLTGNLIRGALMGLGSLCFFSAVKYMPLADAIAIFFVEPLLLTLLSAVILKEEVGWRRLTAVVVGFIGTLIVIQPSFELFGWVALLPLGTAACFAVYLILNRRYAVADSPLVMQFYAGVGGAAFSALVLGAGEAFGHADLGFGLPTVTLSWWLLVAMGAIATVGHLLVVQAFRLAPASMLAPFQYFEIVMAVLVGLVVFGEFPTPSKWIGILIIIGSGIYVFMRERRMKAAAEEAIA</sequence>
<organism evidence="8 9">
    <name type="scientific">Phyllobacterium phragmitis</name>
    <dbReference type="NCBI Taxonomy" id="2670329"/>
    <lineage>
        <taxon>Bacteria</taxon>
        <taxon>Pseudomonadati</taxon>
        <taxon>Pseudomonadota</taxon>
        <taxon>Alphaproteobacteria</taxon>
        <taxon>Hyphomicrobiales</taxon>
        <taxon>Phyllobacteriaceae</taxon>
        <taxon>Phyllobacterium</taxon>
    </lineage>
</organism>
<comment type="subcellular location">
    <subcellularLocation>
        <location evidence="1">Membrane</location>
        <topology evidence="1">Multi-pass membrane protein</topology>
    </subcellularLocation>
</comment>
<feature type="transmembrane region" description="Helical" evidence="6">
    <location>
        <begin position="232"/>
        <end position="253"/>
    </location>
</feature>
<evidence type="ECO:0000256" key="4">
    <source>
        <dbReference type="ARBA" id="ARBA00022989"/>
    </source>
</evidence>
<reference evidence="8 9" key="1">
    <citation type="submission" date="2024-10" db="EMBL/GenBank/DDBJ databases">
        <title>Isolation, draft genome sequencing and identification of Phyllobacterium sp. NSA23, isolated from leaf soil.</title>
        <authorList>
            <person name="Akita H."/>
        </authorList>
    </citation>
    <scope>NUCLEOTIDE SEQUENCE [LARGE SCALE GENOMIC DNA]</scope>
    <source>
        <strain evidence="8 9">NSA23</strain>
    </source>
</reference>
<dbReference type="Pfam" id="PF00892">
    <property type="entry name" value="EamA"/>
    <property type="match status" value="2"/>
</dbReference>
<evidence type="ECO:0000256" key="1">
    <source>
        <dbReference type="ARBA" id="ARBA00004141"/>
    </source>
</evidence>
<feature type="transmembrane region" description="Helical" evidence="6">
    <location>
        <begin position="193"/>
        <end position="212"/>
    </location>
</feature>